<evidence type="ECO:0000313" key="6">
    <source>
        <dbReference type="EMBL" id="MDX7999658.1"/>
    </source>
</evidence>
<keyword evidence="4" id="KW-1133">Transmembrane helix</keyword>
<comment type="caution">
    <text evidence="6">The sequence shown here is derived from an EMBL/GenBank/DDBJ whole genome shotgun (WGS) entry which is preliminary data.</text>
</comment>
<evidence type="ECO:0000256" key="4">
    <source>
        <dbReference type="ARBA" id="ARBA00022989"/>
    </source>
</evidence>
<keyword evidence="5" id="KW-0472">Membrane</keyword>
<evidence type="ECO:0000256" key="1">
    <source>
        <dbReference type="ARBA" id="ARBA00022475"/>
    </source>
</evidence>
<reference evidence="7" key="1">
    <citation type="journal article" date="2024" name="Toxins">
        <title>Genome Sequence Analysis of Native Xenorhabdus Strains Isolated from Entomopathogenic Nematodes in Argentina.</title>
        <authorList>
            <person name="Palma L."/>
            <person name="Frizzo L."/>
            <person name="Kaiser S."/>
            <person name="Berry C."/>
            <person name="Caballero P."/>
            <person name="Bode H.B."/>
            <person name="Del Valle E.E."/>
        </authorList>
    </citation>
    <scope>NUCLEOTIDE SEQUENCE [LARGE SCALE GENOMIC DNA]</scope>
    <source>
        <strain evidence="7">Reich</strain>
    </source>
</reference>
<dbReference type="InterPro" id="IPR020907">
    <property type="entry name" value="MgrB"/>
</dbReference>
<organism evidence="6 7">
    <name type="scientific">Xenorhabdus littoralis</name>
    <dbReference type="NCBI Taxonomy" id="2582835"/>
    <lineage>
        <taxon>Bacteria</taxon>
        <taxon>Pseudomonadati</taxon>
        <taxon>Pseudomonadota</taxon>
        <taxon>Gammaproteobacteria</taxon>
        <taxon>Enterobacterales</taxon>
        <taxon>Morganellaceae</taxon>
        <taxon>Xenorhabdus</taxon>
    </lineage>
</organism>
<evidence type="ECO:0000256" key="2">
    <source>
        <dbReference type="ARBA" id="ARBA00022519"/>
    </source>
</evidence>
<gene>
    <name evidence="6" type="primary">mgrB</name>
    <name evidence="6" type="ORF">FE394_10670</name>
</gene>
<keyword evidence="2" id="KW-0997">Cell inner membrane</keyword>
<keyword evidence="3" id="KW-0812">Transmembrane</keyword>
<name>A0ABU4SLY0_9GAMM</name>
<proteinExistence type="predicted"/>
<dbReference type="EMBL" id="VCDP01000035">
    <property type="protein sequence ID" value="MDX7999658.1"/>
    <property type="molecule type" value="Genomic_DNA"/>
</dbReference>
<accession>A0ABU4SLY0</accession>
<sequence>MKRTALTLCLILACLFLYLLALDLHCDQGNEGFELGVCSITQYLPF</sequence>
<evidence type="ECO:0000256" key="3">
    <source>
        <dbReference type="ARBA" id="ARBA00022692"/>
    </source>
</evidence>
<protein>
    <submittedName>
        <fullName evidence="6">PhoP/PhoQ regulator MgrB</fullName>
    </submittedName>
</protein>
<evidence type="ECO:0000256" key="5">
    <source>
        <dbReference type="ARBA" id="ARBA00023136"/>
    </source>
</evidence>
<keyword evidence="7" id="KW-1185">Reference proteome</keyword>
<evidence type="ECO:0000313" key="7">
    <source>
        <dbReference type="Proteomes" id="UP001271640"/>
    </source>
</evidence>
<dbReference type="Proteomes" id="UP001271640">
    <property type="component" value="Unassembled WGS sequence"/>
</dbReference>
<dbReference type="Pfam" id="PF13998">
    <property type="entry name" value="MgrB"/>
    <property type="match status" value="1"/>
</dbReference>
<keyword evidence="1" id="KW-1003">Cell membrane</keyword>